<reference evidence="1 2" key="1">
    <citation type="submission" date="2019-04" db="EMBL/GenBank/DDBJ databases">
        <title>High contiguity whole genome sequence and gene annotation resource for two Venturia nashicola isolates.</title>
        <authorList>
            <person name="Prokchorchik M."/>
            <person name="Won K."/>
            <person name="Lee Y."/>
            <person name="Choi E.D."/>
            <person name="Segonzac C."/>
            <person name="Sohn K.H."/>
        </authorList>
    </citation>
    <scope>NUCLEOTIDE SEQUENCE [LARGE SCALE GENOMIC DNA]</scope>
    <source>
        <strain evidence="1 2">PRI2</strain>
    </source>
</reference>
<dbReference type="OrthoDB" id="3910358at2759"/>
<dbReference type="EMBL" id="SNSC02000021">
    <property type="protein sequence ID" value="TID15261.1"/>
    <property type="molecule type" value="Genomic_DNA"/>
</dbReference>
<evidence type="ECO:0000313" key="2">
    <source>
        <dbReference type="Proteomes" id="UP000298493"/>
    </source>
</evidence>
<gene>
    <name evidence="1" type="ORF">E6O75_ATG08514</name>
</gene>
<proteinExistence type="predicted"/>
<evidence type="ECO:0000313" key="1">
    <source>
        <dbReference type="EMBL" id="TID15261.1"/>
    </source>
</evidence>
<dbReference type="AlphaFoldDB" id="A0A4Z1NKL8"/>
<name>A0A4Z1NKL8_9PEZI</name>
<accession>A0A4Z1NKL8</accession>
<protein>
    <submittedName>
        <fullName evidence="1">Uncharacterized protein</fullName>
    </submittedName>
</protein>
<comment type="caution">
    <text evidence="1">The sequence shown here is derived from an EMBL/GenBank/DDBJ whole genome shotgun (WGS) entry which is preliminary data.</text>
</comment>
<organism evidence="1 2">
    <name type="scientific">Venturia nashicola</name>
    <dbReference type="NCBI Taxonomy" id="86259"/>
    <lineage>
        <taxon>Eukaryota</taxon>
        <taxon>Fungi</taxon>
        <taxon>Dikarya</taxon>
        <taxon>Ascomycota</taxon>
        <taxon>Pezizomycotina</taxon>
        <taxon>Dothideomycetes</taxon>
        <taxon>Pleosporomycetidae</taxon>
        <taxon>Venturiales</taxon>
        <taxon>Venturiaceae</taxon>
        <taxon>Venturia</taxon>
    </lineage>
</organism>
<sequence>MDEGVRLEHCRLPTDHIGITSVTFNPELSLATMAAFIDSPYPLFLAPLPSNANPLPPPALSKRAQAHFKARCAAQSSHPAFTSFSQT</sequence>
<dbReference type="Proteomes" id="UP000298493">
    <property type="component" value="Unassembled WGS sequence"/>
</dbReference>
<keyword evidence="2" id="KW-1185">Reference proteome</keyword>